<dbReference type="Proteomes" id="UP000019027">
    <property type="component" value="Chromosome"/>
</dbReference>
<reference evidence="6 7" key="1">
    <citation type="journal article" date="2014" name="Int. J. Syst. Evol. Microbiol.">
        <title>Thermococcus paralvinellae sp. nov. and Thermococcus cleftensis sp. nov. of hyperthermophilic heterotrophs from deep-sea hydrothermal vents.</title>
        <authorList>
            <person name="Hensley S.A."/>
            <person name="Jung J.H."/>
            <person name="Park C.S."/>
            <person name="Holden J.F."/>
        </authorList>
    </citation>
    <scope>NUCLEOTIDE SEQUENCE [LARGE SCALE GENOMIC DNA]</scope>
    <source>
        <strain evidence="6 7">ES1</strain>
    </source>
</reference>
<name>W0I9P9_9EURY</name>
<dbReference type="KEGG" id="ths:TES1_1825"/>
<keyword evidence="2" id="KW-0732">Signal</keyword>
<dbReference type="PROSITE" id="PS51257">
    <property type="entry name" value="PROKAR_LIPOPROTEIN"/>
    <property type="match status" value="1"/>
</dbReference>
<dbReference type="AlphaFoldDB" id="W0I9P9"/>
<evidence type="ECO:0000313" key="7">
    <source>
        <dbReference type="Proteomes" id="UP000019027"/>
    </source>
</evidence>
<keyword evidence="7" id="KW-1185">Reference proteome</keyword>
<gene>
    <name evidence="6" type="ORF">TES1_1825</name>
</gene>
<proteinExistence type="predicted"/>
<dbReference type="GeneID" id="24906688"/>
<dbReference type="PANTHER" id="PTHR43649:SF33">
    <property type="entry name" value="POLYGALACTURONAN_RHAMNOGALACTURONAN-BINDING PROTEIN YTCQ"/>
    <property type="match status" value="1"/>
</dbReference>
<evidence type="ECO:0000256" key="1">
    <source>
        <dbReference type="ARBA" id="ARBA00022475"/>
    </source>
</evidence>
<protein>
    <submittedName>
        <fullName evidence="6">ABC-type sugar transport system, periplasmic component</fullName>
    </submittedName>
</protein>
<evidence type="ECO:0000256" key="3">
    <source>
        <dbReference type="ARBA" id="ARBA00023136"/>
    </source>
</evidence>
<organism evidence="6 7">
    <name type="scientific">Thermococcus paralvinellae</name>
    <dbReference type="NCBI Taxonomy" id="582419"/>
    <lineage>
        <taxon>Archaea</taxon>
        <taxon>Methanobacteriati</taxon>
        <taxon>Methanobacteriota</taxon>
        <taxon>Thermococci</taxon>
        <taxon>Thermococcales</taxon>
        <taxon>Thermococcaceae</taxon>
        <taxon>Thermococcus</taxon>
    </lineage>
</organism>
<dbReference type="RefSeq" id="WP_042682267.1">
    <property type="nucleotide sequence ID" value="NZ_CP006965.1"/>
</dbReference>
<keyword evidence="4" id="KW-0564">Palmitate</keyword>
<dbReference type="InterPro" id="IPR006059">
    <property type="entry name" value="SBP"/>
</dbReference>
<keyword evidence="1" id="KW-1003">Cell membrane</keyword>
<dbReference type="Pfam" id="PF01547">
    <property type="entry name" value="SBP_bac_1"/>
    <property type="match status" value="1"/>
</dbReference>
<evidence type="ECO:0000256" key="4">
    <source>
        <dbReference type="ARBA" id="ARBA00023139"/>
    </source>
</evidence>
<accession>W0I9P9</accession>
<dbReference type="OrthoDB" id="84725at2157"/>
<keyword evidence="6" id="KW-0813">Transport</keyword>
<dbReference type="HOGENOM" id="CLU_052600_0_0_2"/>
<dbReference type="SUPFAM" id="SSF53850">
    <property type="entry name" value="Periplasmic binding protein-like II"/>
    <property type="match status" value="1"/>
</dbReference>
<keyword evidence="3" id="KW-0472">Membrane</keyword>
<dbReference type="STRING" id="582419.TES1_1825"/>
<keyword evidence="5" id="KW-0449">Lipoprotein</keyword>
<dbReference type="EMBL" id="CP006965">
    <property type="protein sequence ID" value="AHF81200.1"/>
    <property type="molecule type" value="Genomic_DNA"/>
</dbReference>
<evidence type="ECO:0000313" key="6">
    <source>
        <dbReference type="EMBL" id="AHF81200.1"/>
    </source>
</evidence>
<keyword evidence="6" id="KW-0762">Sugar transport</keyword>
<evidence type="ECO:0000256" key="5">
    <source>
        <dbReference type="ARBA" id="ARBA00023288"/>
    </source>
</evidence>
<sequence length="445" mass="49048">MNRKAKIVGLLVFVLLGAIVSGCIGGEKTTTPTTSEQPTTTEQPKEAVKLIWLSTQLNPPEERVFVQEELLSGFKKETGIDVDFIPISYSDMATRLEAEEKAGKVTIDLIGDLHGGLDYFNSKGWLMDLSGMPKLEGRTFITTFEKYATIGGKKVYVPWMSATYVMVINKKAFEYLPDGLTKEDVMKGTDKWTYDAFLAWAKKLKEATGKPQVGFPAGPKGLFVRFLHGYIYPSFTGYQTKAFDSPEAVTMWNYLKELWPYVNPASTTWDAMAEPLLRGEVLIAWDHTARIKNAIETSPDQFVVVPVPRGPKGRGFILVVAGLAIPKGAPHPEEAWKLIDYLTRPETQVKVLEKVGFFPTVKEASGVLPEGPLKILAEGVAVQSATPDAVVAMIPNLGAKGGEFKDIYRTAFERIVLKGEDPAAVTKELKPKLIGLFEEQGVEVP</sequence>
<dbReference type="PANTHER" id="PTHR43649">
    <property type="entry name" value="ARABINOSE-BINDING PROTEIN-RELATED"/>
    <property type="match status" value="1"/>
</dbReference>
<evidence type="ECO:0000256" key="2">
    <source>
        <dbReference type="ARBA" id="ARBA00022729"/>
    </source>
</evidence>
<dbReference type="Gene3D" id="3.40.190.10">
    <property type="entry name" value="Periplasmic binding protein-like II"/>
    <property type="match status" value="1"/>
</dbReference>
<dbReference type="InterPro" id="IPR050490">
    <property type="entry name" value="Bact_solute-bd_prot1"/>
</dbReference>